<dbReference type="AlphaFoldDB" id="A0A9D3XPM9"/>
<protein>
    <submittedName>
        <fullName evidence="1">Uncharacterized protein</fullName>
    </submittedName>
</protein>
<keyword evidence="2" id="KW-1185">Reference proteome</keyword>
<dbReference type="Proteomes" id="UP000827986">
    <property type="component" value="Unassembled WGS sequence"/>
</dbReference>
<reference evidence="1" key="1">
    <citation type="submission" date="2021-09" db="EMBL/GenBank/DDBJ databases">
        <title>The genome of Mauremys mutica provides insights into the evolution of semi-aquatic lifestyle.</title>
        <authorList>
            <person name="Gong S."/>
            <person name="Gao Y."/>
        </authorList>
    </citation>
    <scope>NUCLEOTIDE SEQUENCE</scope>
    <source>
        <strain evidence="1">MM-2020</strain>
        <tissue evidence="1">Muscle</tissue>
    </source>
</reference>
<evidence type="ECO:0000313" key="1">
    <source>
        <dbReference type="EMBL" id="KAH1182915.1"/>
    </source>
</evidence>
<gene>
    <name evidence="1" type="ORF">KIL84_004407</name>
</gene>
<sequence length="108" mass="13058">MSTYELYKASETCTVCLSLFNNFHVFPAQEGLRLQIPAKKTYCSKKPQTKTPPKSLKLWQQVRYSLFLILIKQRLENNYNVNFLFFKYFELLAWRRRLELGRKGREWN</sequence>
<evidence type="ECO:0000313" key="2">
    <source>
        <dbReference type="Proteomes" id="UP000827986"/>
    </source>
</evidence>
<comment type="caution">
    <text evidence="1">The sequence shown here is derived from an EMBL/GenBank/DDBJ whole genome shotgun (WGS) entry which is preliminary data.</text>
</comment>
<organism evidence="1 2">
    <name type="scientific">Mauremys mutica</name>
    <name type="common">yellowpond turtle</name>
    <dbReference type="NCBI Taxonomy" id="74926"/>
    <lineage>
        <taxon>Eukaryota</taxon>
        <taxon>Metazoa</taxon>
        <taxon>Chordata</taxon>
        <taxon>Craniata</taxon>
        <taxon>Vertebrata</taxon>
        <taxon>Euteleostomi</taxon>
        <taxon>Archelosauria</taxon>
        <taxon>Testudinata</taxon>
        <taxon>Testudines</taxon>
        <taxon>Cryptodira</taxon>
        <taxon>Durocryptodira</taxon>
        <taxon>Testudinoidea</taxon>
        <taxon>Geoemydidae</taxon>
        <taxon>Geoemydinae</taxon>
        <taxon>Mauremys</taxon>
    </lineage>
</organism>
<name>A0A9D3XPM9_9SAUR</name>
<proteinExistence type="predicted"/>
<dbReference type="EMBL" id="JAHDVG010000466">
    <property type="protein sequence ID" value="KAH1182915.1"/>
    <property type="molecule type" value="Genomic_DNA"/>
</dbReference>
<accession>A0A9D3XPM9</accession>